<accession>A0A318JX99</accession>
<feature type="compositionally biased region" description="Polar residues" evidence="1">
    <location>
        <begin position="48"/>
        <end position="60"/>
    </location>
</feature>
<reference evidence="2 3" key="1">
    <citation type="submission" date="2018-05" db="EMBL/GenBank/DDBJ databases">
        <title>Genomic Encyclopedia of Type Strains, Phase IV (KMG-IV): sequencing the most valuable type-strain genomes for metagenomic binning, comparative biology and taxonomic classification.</title>
        <authorList>
            <person name="Goeker M."/>
        </authorList>
    </citation>
    <scope>NUCLEOTIDE SEQUENCE [LARGE SCALE GENOMIC DNA]</scope>
    <source>
        <strain evidence="2 3">DSM 44704</strain>
    </source>
</reference>
<sequence length="60" mass="6491">MPHRLAEPQAAEHPGVILAEPRIAEHPGVVVHVHVAADPRRGVRYRTESPSPGLPSTSAW</sequence>
<dbReference type="AlphaFoldDB" id="A0A318JX99"/>
<feature type="region of interest" description="Disordered" evidence="1">
    <location>
        <begin position="39"/>
        <end position="60"/>
    </location>
</feature>
<organism evidence="2 3">
    <name type="scientific">Nocardia tenerifensis</name>
    <dbReference type="NCBI Taxonomy" id="228006"/>
    <lineage>
        <taxon>Bacteria</taxon>
        <taxon>Bacillati</taxon>
        <taxon>Actinomycetota</taxon>
        <taxon>Actinomycetes</taxon>
        <taxon>Mycobacteriales</taxon>
        <taxon>Nocardiaceae</taxon>
        <taxon>Nocardia</taxon>
    </lineage>
</organism>
<comment type="caution">
    <text evidence="2">The sequence shown here is derived from an EMBL/GenBank/DDBJ whole genome shotgun (WGS) entry which is preliminary data.</text>
</comment>
<proteinExistence type="predicted"/>
<dbReference type="EMBL" id="QJKF01000014">
    <property type="protein sequence ID" value="PXX58320.1"/>
    <property type="molecule type" value="Genomic_DNA"/>
</dbReference>
<evidence type="ECO:0000313" key="2">
    <source>
        <dbReference type="EMBL" id="PXX58320.1"/>
    </source>
</evidence>
<name>A0A318JX99_9NOCA</name>
<dbReference type="Proteomes" id="UP000247569">
    <property type="component" value="Unassembled WGS sequence"/>
</dbReference>
<gene>
    <name evidence="2" type="ORF">DFR70_1142</name>
</gene>
<evidence type="ECO:0000313" key="3">
    <source>
        <dbReference type="Proteomes" id="UP000247569"/>
    </source>
</evidence>
<evidence type="ECO:0000256" key="1">
    <source>
        <dbReference type="SAM" id="MobiDB-lite"/>
    </source>
</evidence>
<keyword evidence="3" id="KW-1185">Reference proteome</keyword>
<protein>
    <submittedName>
        <fullName evidence="2">Uncharacterized protein</fullName>
    </submittedName>
</protein>